<name>A0A1W0WP96_HYPEX</name>
<dbReference type="PANTHER" id="PTHR19972">
    <property type="entry name" value="CALBINDIN"/>
    <property type="match status" value="1"/>
</dbReference>
<sequence length="166" mass="18246">MLRAGSPTSGLQGFDHKKAEDYAKAFLPFFDIDHDGKLGLNELARLLPSKENFVQLAVDKAFSFEALTAAEVQTLLGKYDKQSVNGTLEGNELSAFVRDLLATGSDKFTAEDVRDLEKVILKTCDLDKNGSIDVKELALVIKSIANAKQKGGDGIYKFYHSRSDKK</sequence>
<dbReference type="GO" id="GO:0005634">
    <property type="term" value="C:nucleus"/>
    <property type="evidence" value="ECO:0007669"/>
    <property type="project" value="TreeGrafter"/>
</dbReference>
<dbReference type="AlphaFoldDB" id="A0A1W0WP96"/>
<dbReference type="OrthoDB" id="428774at2759"/>
<dbReference type="PROSITE" id="PS00018">
    <property type="entry name" value="EF_HAND_1"/>
    <property type="match status" value="2"/>
</dbReference>
<dbReference type="GO" id="GO:0043195">
    <property type="term" value="C:terminal bouton"/>
    <property type="evidence" value="ECO:0007669"/>
    <property type="project" value="TreeGrafter"/>
</dbReference>
<reference evidence="4" key="1">
    <citation type="submission" date="2017-01" db="EMBL/GenBank/DDBJ databases">
        <title>Comparative genomics of anhydrobiosis in the tardigrade Hypsibius dujardini.</title>
        <authorList>
            <person name="Yoshida Y."/>
            <person name="Koutsovoulos G."/>
            <person name="Laetsch D."/>
            <person name="Stevens L."/>
            <person name="Kumar S."/>
            <person name="Horikawa D."/>
            <person name="Ishino K."/>
            <person name="Komine S."/>
            <person name="Tomita M."/>
            <person name="Blaxter M."/>
            <person name="Arakawa K."/>
        </authorList>
    </citation>
    <scope>NUCLEOTIDE SEQUENCE [LARGE SCALE GENOMIC DNA]</scope>
    <source>
        <strain evidence="4">Z151</strain>
    </source>
</reference>
<dbReference type="SUPFAM" id="SSF47473">
    <property type="entry name" value="EF-hand"/>
    <property type="match status" value="1"/>
</dbReference>
<dbReference type="GO" id="GO:0005509">
    <property type="term" value="F:calcium ion binding"/>
    <property type="evidence" value="ECO:0007669"/>
    <property type="project" value="InterPro"/>
</dbReference>
<dbReference type="GO" id="GO:0099509">
    <property type="term" value="P:regulation of presynaptic cytosolic calcium ion concentration"/>
    <property type="evidence" value="ECO:0007669"/>
    <property type="project" value="TreeGrafter"/>
</dbReference>
<proteinExistence type="predicted"/>
<keyword evidence="1" id="KW-0106">Calcium</keyword>
<organism evidence="3 4">
    <name type="scientific">Hypsibius exemplaris</name>
    <name type="common">Freshwater tardigrade</name>
    <dbReference type="NCBI Taxonomy" id="2072580"/>
    <lineage>
        <taxon>Eukaryota</taxon>
        <taxon>Metazoa</taxon>
        <taxon>Ecdysozoa</taxon>
        <taxon>Tardigrada</taxon>
        <taxon>Eutardigrada</taxon>
        <taxon>Parachela</taxon>
        <taxon>Hypsibioidea</taxon>
        <taxon>Hypsibiidae</taxon>
        <taxon>Hypsibius</taxon>
    </lineage>
</organism>
<evidence type="ECO:0000256" key="1">
    <source>
        <dbReference type="ARBA" id="ARBA00022837"/>
    </source>
</evidence>
<dbReference type="InterPro" id="IPR018247">
    <property type="entry name" value="EF_Hand_1_Ca_BS"/>
</dbReference>
<comment type="caution">
    <text evidence="3">The sequence shown here is derived from an EMBL/GenBank/DDBJ whole genome shotgun (WGS) entry which is preliminary data.</text>
</comment>
<dbReference type="InterPro" id="IPR002048">
    <property type="entry name" value="EF_hand_dom"/>
</dbReference>
<dbReference type="Proteomes" id="UP000192578">
    <property type="component" value="Unassembled WGS sequence"/>
</dbReference>
<dbReference type="PANTHER" id="PTHR19972:SF10">
    <property type="entry name" value="CALBINDIN-32"/>
    <property type="match status" value="1"/>
</dbReference>
<evidence type="ECO:0000313" key="4">
    <source>
        <dbReference type="Proteomes" id="UP000192578"/>
    </source>
</evidence>
<dbReference type="InterPro" id="IPR051001">
    <property type="entry name" value="Calbindin_Ca-bind"/>
</dbReference>
<accession>A0A1W0WP96</accession>
<evidence type="ECO:0000313" key="3">
    <source>
        <dbReference type="EMBL" id="OQV17028.1"/>
    </source>
</evidence>
<keyword evidence="4" id="KW-1185">Reference proteome</keyword>
<gene>
    <name evidence="3" type="ORF">BV898_08891</name>
</gene>
<dbReference type="Pfam" id="PF13202">
    <property type="entry name" value="EF-hand_5"/>
    <property type="match status" value="2"/>
</dbReference>
<dbReference type="Gene3D" id="1.10.238.10">
    <property type="entry name" value="EF-hand"/>
    <property type="match status" value="1"/>
</dbReference>
<protein>
    <recommendedName>
        <fullName evidence="2">EF-hand domain-containing protein</fullName>
    </recommendedName>
</protein>
<dbReference type="EMBL" id="MTYJ01000067">
    <property type="protein sequence ID" value="OQV17028.1"/>
    <property type="molecule type" value="Genomic_DNA"/>
</dbReference>
<evidence type="ECO:0000259" key="2">
    <source>
        <dbReference type="PROSITE" id="PS50222"/>
    </source>
</evidence>
<feature type="domain" description="EF-hand" evidence="2">
    <location>
        <begin position="18"/>
        <end position="53"/>
    </location>
</feature>
<dbReference type="GO" id="GO:0005829">
    <property type="term" value="C:cytosol"/>
    <property type="evidence" value="ECO:0007669"/>
    <property type="project" value="TreeGrafter"/>
</dbReference>
<dbReference type="GO" id="GO:1900271">
    <property type="term" value="P:regulation of long-term synaptic potentiation"/>
    <property type="evidence" value="ECO:0007669"/>
    <property type="project" value="TreeGrafter"/>
</dbReference>
<dbReference type="GO" id="GO:0030425">
    <property type="term" value="C:dendrite"/>
    <property type="evidence" value="ECO:0007669"/>
    <property type="project" value="TreeGrafter"/>
</dbReference>
<feature type="domain" description="EF-hand" evidence="2">
    <location>
        <begin position="111"/>
        <end position="147"/>
    </location>
</feature>
<dbReference type="PROSITE" id="PS50222">
    <property type="entry name" value="EF_HAND_2"/>
    <property type="match status" value="2"/>
</dbReference>
<dbReference type="InterPro" id="IPR011992">
    <property type="entry name" value="EF-hand-dom_pair"/>
</dbReference>